<feature type="transmembrane region" description="Helical" evidence="2">
    <location>
        <begin position="21"/>
        <end position="40"/>
    </location>
</feature>
<feature type="transmembrane region" description="Helical" evidence="2">
    <location>
        <begin position="46"/>
        <end position="68"/>
    </location>
</feature>
<gene>
    <name evidence="3" type="ordered locus">CTA_0927</name>
</gene>
<feature type="transmembrane region" description="Helical" evidence="2">
    <location>
        <begin position="75"/>
        <end position="93"/>
    </location>
</feature>
<evidence type="ECO:0000256" key="2">
    <source>
        <dbReference type="SAM" id="Phobius"/>
    </source>
</evidence>
<evidence type="ECO:0000313" key="4">
    <source>
        <dbReference type="Proteomes" id="UP000002532"/>
    </source>
</evidence>
<keyword evidence="2" id="KW-0472">Membrane</keyword>
<dbReference type="EMBL" id="CP000051">
    <property type="protein sequence ID" value="AAX51134.1"/>
    <property type="molecule type" value="Genomic_DNA"/>
</dbReference>
<feature type="transmembrane region" description="Helical" evidence="2">
    <location>
        <begin position="99"/>
        <end position="119"/>
    </location>
</feature>
<keyword evidence="1" id="KW-0175">Coiled coil</keyword>
<reference evidence="3 4" key="1">
    <citation type="journal article" date="2005" name="Infect. Immun.">
        <title>Comparative genomic analysis of Chlamydia trachomatis oculotropic and genitotropic strains.</title>
        <authorList>
            <person name="Carlson J.H."/>
            <person name="Porcella S.F."/>
            <person name="McClarty G."/>
            <person name="Caldwell H.D."/>
        </authorList>
    </citation>
    <scope>NUCLEOTIDE SEQUENCE [LARGE SCALE GENOMIC DNA]</scope>
    <source>
        <strain evidence="4">ATCC VR-571B / DSM 19440 / HAR-13</strain>
    </source>
</reference>
<keyword evidence="2" id="KW-0812">Transmembrane</keyword>
<accession>A0A0H2X234</accession>
<name>A0A0H2X234_CHLTA</name>
<dbReference type="KEGG" id="cta:CTA_0927"/>
<protein>
    <submittedName>
        <fullName evidence="3">Uncharacterized protein</fullName>
    </submittedName>
</protein>
<dbReference type="AlphaFoldDB" id="A0A0H2X234"/>
<feature type="coiled-coil region" evidence="1">
    <location>
        <begin position="243"/>
        <end position="305"/>
    </location>
</feature>
<dbReference type="Proteomes" id="UP000002532">
    <property type="component" value="Chromosome"/>
</dbReference>
<keyword evidence="4" id="KW-1185">Reference proteome</keyword>
<evidence type="ECO:0000313" key="3">
    <source>
        <dbReference type="EMBL" id="AAX51134.1"/>
    </source>
</evidence>
<proteinExistence type="predicted"/>
<organism evidence="3 4">
    <name type="scientific">Chlamydia trachomatis serovar A (strain ATCC VR-571B / DSM 19440 / HAR-13)</name>
    <dbReference type="NCBI Taxonomy" id="315277"/>
    <lineage>
        <taxon>Bacteria</taxon>
        <taxon>Pseudomonadati</taxon>
        <taxon>Chlamydiota</taxon>
        <taxon>Chlamydiia</taxon>
        <taxon>Chlamydiales</taxon>
        <taxon>Chlamydiaceae</taxon>
        <taxon>Chlamydia/Chlamydophila group</taxon>
        <taxon>Chlamydia</taxon>
    </lineage>
</organism>
<dbReference type="RefSeq" id="WP_011324896.1">
    <property type="nucleotide sequence ID" value="NC_007429.1"/>
</dbReference>
<sequence length="405" mass="45836">MGFGTVRGKGKAVKSFFLRPLQNLEVGLFSLPIVLLLGEIGCVSSISSVSLVAVLSIVGVFVALVSFFRSWGYGLSVVGAIFFGVALCNNFPVSVFWGGLLTVSFIISYGILLLSVSLVEGHIKEKAVSLSELTASHNSLQDSYNREVQERKEKELLAQSKITSLEQELSVSHEQLQEVSRKYTHASEDLQILIDQRDSWLKDYMTLHQEYVRVVAGDEENVIFPWKVFQGNSEKDSGYQQRVQDAEHKIAHLEKLCEEENSGKRYAEECLDKALADLLESTRLREILEKEIFQKDEEIASLKQEIAAEKLLSSSVSDDRAAYKGKYLQLREQFTVKDSFLKKARRERFLAQEQLLVLKRAKEEEASNLSTTDSFSIIQNLLLQIEALEEEVTYLEELVLHNQNR</sequence>
<evidence type="ECO:0000256" key="1">
    <source>
        <dbReference type="SAM" id="Coils"/>
    </source>
</evidence>
<keyword evidence="2" id="KW-1133">Transmembrane helix</keyword>
<dbReference type="HOGENOM" id="CLU_768821_0_0_0"/>